<evidence type="ECO:0000313" key="2">
    <source>
        <dbReference type="Proteomes" id="UP000012159"/>
    </source>
</evidence>
<gene>
    <name evidence="1" type="ORF">LEP1GSC133_1676</name>
</gene>
<dbReference type="STRING" id="1192866.LEP1GSC133_1676"/>
<dbReference type="AlphaFoldDB" id="M6VYS0"/>
<organism evidence="1 2">
    <name type="scientific">Leptospira borgpetersenii serovar Pomona str. 200901868</name>
    <dbReference type="NCBI Taxonomy" id="1192866"/>
    <lineage>
        <taxon>Bacteria</taxon>
        <taxon>Pseudomonadati</taxon>
        <taxon>Spirochaetota</taxon>
        <taxon>Spirochaetia</taxon>
        <taxon>Leptospirales</taxon>
        <taxon>Leptospiraceae</taxon>
        <taxon>Leptospira</taxon>
    </lineage>
</organism>
<name>M6VYS0_LEPBO</name>
<accession>M6VYS0</accession>
<dbReference type="EMBL" id="AKWF02000076">
    <property type="protein sequence ID" value="EMO62652.1"/>
    <property type="molecule type" value="Genomic_DNA"/>
</dbReference>
<comment type="caution">
    <text evidence="1">The sequence shown here is derived from an EMBL/GenBank/DDBJ whole genome shotgun (WGS) entry which is preliminary data.</text>
</comment>
<proteinExistence type="predicted"/>
<reference evidence="1 2" key="1">
    <citation type="submission" date="2013-01" db="EMBL/GenBank/DDBJ databases">
        <authorList>
            <person name="Harkins D.M."/>
            <person name="Durkin A.S."/>
            <person name="Brinkac L.M."/>
            <person name="Haft D.H."/>
            <person name="Selengut J.D."/>
            <person name="Sanka R."/>
            <person name="DePew J."/>
            <person name="Purushe J."/>
            <person name="Picardeau M."/>
            <person name="Werts C."/>
            <person name="Goarant C."/>
            <person name="Vinetz J.M."/>
            <person name="Sutton G.G."/>
            <person name="Nierman W.C."/>
            <person name="Fouts D.E."/>
        </authorList>
    </citation>
    <scope>NUCLEOTIDE SEQUENCE [LARGE SCALE GENOMIC DNA]</scope>
    <source>
        <strain evidence="1 2">200901868</strain>
    </source>
</reference>
<protein>
    <submittedName>
        <fullName evidence="1">Uncharacterized protein</fullName>
    </submittedName>
</protein>
<sequence length="45" mass="4784">MSSKPSGENPARFPSLISRARSTCVRLASSARGKASGDGTFFTFF</sequence>
<dbReference type="Proteomes" id="UP000012159">
    <property type="component" value="Unassembled WGS sequence"/>
</dbReference>
<evidence type="ECO:0000313" key="1">
    <source>
        <dbReference type="EMBL" id="EMO62652.1"/>
    </source>
</evidence>